<dbReference type="InterPro" id="IPR003593">
    <property type="entry name" value="AAA+_ATPase"/>
</dbReference>
<dbReference type="CDD" id="cd03235">
    <property type="entry name" value="ABC_Metallic_Cations"/>
    <property type="match status" value="1"/>
</dbReference>
<dbReference type="GO" id="GO:0005524">
    <property type="term" value="F:ATP binding"/>
    <property type="evidence" value="ECO:0007669"/>
    <property type="project" value="UniProtKB-KW"/>
</dbReference>
<dbReference type="Gene3D" id="3.40.50.300">
    <property type="entry name" value="P-loop containing nucleotide triphosphate hydrolases"/>
    <property type="match status" value="1"/>
</dbReference>
<comment type="caution">
    <text evidence="6">The sequence shown here is derived from an EMBL/GenBank/DDBJ whole genome shotgun (WGS) entry which is preliminary data.</text>
</comment>
<dbReference type="EMBL" id="JALXSQ010000036">
    <property type="protein sequence ID" value="MCT2043323.1"/>
    <property type="molecule type" value="Genomic_DNA"/>
</dbReference>
<feature type="domain" description="ABC transporter" evidence="5">
    <location>
        <begin position="6"/>
        <end position="241"/>
    </location>
</feature>
<dbReference type="PANTHER" id="PTHR42734">
    <property type="entry name" value="METAL TRANSPORT SYSTEM ATP-BINDING PROTEIN TM_0124-RELATED"/>
    <property type="match status" value="1"/>
</dbReference>
<evidence type="ECO:0000259" key="5">
    <source>
        <dbReference type="PROSITE" id="PS50893"/>
    </source>
</evidence>
<evidence type="ECO:0000313" key="6">
    <source>
        <dbReference type="EMBL" id="MCT2043323.1"/>
    </source>
</evidence>
<comment type="similarity">
    <text evidence="1">Belongs to the ABC transporter superfamily.</text>
</comment>
<dbReference type="PROSITE" id="PS50893">
    <property type="entry name" value="ABC_TRANSPORTER_2"/>
    <property type="match status" value="1"/>
</dbReference>
<evidence type="ECO:0000256" key="1">
    <source>
        <dbReference type="ARBA" id="ARBA00005417"/>
    </source>
</evidence>
<dbReference type="PROSITE" id="PS00211">
    <property type="entry name" value="ABC_TRANSPORTER_1"/>
    <property type="match status" value="1"/>
</dbReference>
<dbReference type="InterPro" id="IPR003439">
    <property type="entry name" value="ABC_transporter-like_ATP-bd"/>
</dbReference>
<keyword evidence="4 6" id="KW-0067">ATP-binding</keyword>
<dbReference type="InterPro" id="IPR027417">
    <property type="entry name" value="P-loop_NTPase"/>
</dbReference>
<protein>
    <submittedName>
        <fullName evidence="6">Anchored repeat-type ABC transporter ATP-binding subunit</fullName>
    </submittedName>
</protein>
<organism evidence="6 7">
    <name type="scientific">Pseudoclavibacter albus</name>
    <dbReference type="NCBI Taxonomy" id="272241"/>
    <lineage>
        <taxon>Bacteria</taxon>
        <taxon>Bacillati</taxon>
        <taxon>Actinomycetota</taxon>
        <taxon>Actinomycetes</taxon>
        <taxon>Micrococcales</taxon>
        <taxon>Microbacteriaceae</taxon>
        <taxon>Pseudoclavibacter</taxon>
    </lineage>
</organism>
<keyword evidence="2" id="KW-0813">Transport</keyword>
<evidence type="ECO:0000256" key="2">
    <source>
        <dbReference type="ARBA" id="ARBA00022448"/>
    </source>
</evidence>
<dbReference type="PANTHER" id="PTHR42734:SF5">
    <property type="entry name" value="IRON TRANSPORT SYSTEM ATP-BINDING PROTEIN HI_0361-RELATED"/>
    <property type="match status" value="1"/>
</dbReference>
<dbReference type="NCBIfam" id="TIGR03771">
    <property type="entry name" value="anch_rpt_ABC"/>
    <property type="match status" value="1"/>
</dbReference>
<sequence>MSAPALAARDLVVDLAGRRILNGASLEIHTGELTSLVGPNGAGKTTLLRSLLGLIPLRSGVVELRGTPRGSGRGGRGAIGYVPQRHEFAWEFPASVQEVVMTGRVGKLGLFRRPGVEDWKRVAKSLAMVRMSEFAERPIAELSGGQRQRVLVARALALGSDILVLDEPFTGLDMPTQELLGELFVELARDGRAVLTTTHDLVHAMTASDRVAVLSAGTISASGTPAELAEPGIWASAFGVAEASPLVKSLQAVIA</sequence>
<dbReference type="InterPro" id="IPR022508">
    <property type="entry name" value="ABC_trspt_anch-rpt_ATP-bd"/>
</dbReference>
<dbReference type="Proteomes" id="UP001525379">
    <property type="component" value="Unassembled WGS sequence"/>
</dbReference>
<gene>
    <name evidence="6" type="ORF">M3D15_08270</name>
</gene>
<keyword evidence="3" id="KW-0547">Nucleotide-binding</keyword>
<keyword evidence="7" id="KW-1185">Reference proteome</keyword>
<accession>A0ABT2HYC8</accession>
<name>A0ABT2HYC8_9MICO</name>
<reference evidence="6 7" key="1">
    <citation type="submission" date="2022-04" db="EMBL/GenBank/DDBJ databases">
        <title>Human microbiome associated bacterial genomes.</title>
        <authorList>
            <person name="Sandstrom S."/>
            <person name="Salamzade R."/>
            <person name="Kalan L.R."/>
        </authorList>
    </citation>
    <scope>NUCLEOTIDE SEQUENCE [LARGE SCALE GENOMIC DNA]</scope>
    <source>
        <strain evidence="7">p3-SID1799</strain>
    </source>
</reference>
<evidence type="ECO:0000313" key="7">
    <source>
        <dbReference type="Proteomes" id="UP001525379"/>
    </source>
</evidence>
<dbReference type="Pfam" id="PF00005">
    <property type="entry name" value="ABC_tran"/>
    <property type="match status" value="1"/>
</dbReference>
<evidence type="ECO:0000256" key="4">
    <source>
        <dbReference type="ARBA" id="ARBA00022840"/>
    </source>
</evidence>
<dbReference type="SUPFAM" id="SSF52540">
    <property type="entry name" value="P-loop containing nucleoside triphosphate hydrolases"/>
    <property type="match status" value="1"/>
</dbReference>
<dbReference type="RefSeq" id="WP_260104525.1">
    <property type="nucleotide sequence ID" value="NZ_JALXSQ010000036.1"/>
</dbReference>
<evidence type="ECO:0000256" key="3">
    <source>
        <dbReference type="ARBA" id="ARBA00022741"/>
    </source>
</evidence>
<proteinExistence type="inferred from homology"/>
<dbReference type="InterPro" id="IPR017871">
    <property type="entry name" value="ABC_transporter-like_CS"/>
</dbReference>
<dbReference type="SMART" id="SM00382">
    <property type="entry name" value="AAA"/>
    <property type="match status" value="1"/>
</dbReference>
<dbReference type="InterPro" id="IPR050153">
    <property type="entry name" value="Metal_Ion_Import_ABC"/>
</dbReference>